<dbReference type="PROSITE" id="PS00079">
    <property type="entry name" value="MULTICOPPER_OXIDASE1"/>
    <property type="match status" value="1"/>
</dbReference>
<dbReference type="InterPro" id="IPR044130">
    <property type="entry name" value="CuRO_2_Fet3-like"/>
</dbReference>
<dbReference type="Gene3D" id="2.60.40.420">
    <property type="entry name" value="Cupredoxins - blue copper proteins"/>
    <property type="match status" value="3"/>
</dbReference>
<accession>A0A1R1PMJ7</accession>
<evidence type="ECO:0000256" key="1">
    <source>
        <dbReference type="ARBA" id="ARBA00010609"/>
    </source>
</evidence>
<feature type="domain" description="Plastocyanin-like" evidence="10">
    <location>
        <begin position="25"/>
        <end position="140"/>
    </location>
</feature>
<dbReference type="InterPro" id="IPR008972">
    <property type="entry name" value="Cupredoxin"/>
</dbReference>
<evidence type="ECO:0000256" key="6">
    <source>
        <dbReference type="SAM" id="Phobius"/>
    </source>
</evidence>
<keyword evidence="6" id="KW-0472">Membrane</keyword>
<dbReference type="InterPro" id="IPR011707">
    <property type="entry name" value="Cu-oxidase-like_N"/>
</dbReference>
<dbReference type="InterPro" id="IPR001117">
    <property type="entry name" value="Cu-oxidase_2nd"/>
</dbReference>
<keyword evidence="6" id="KW-0812">Transmembrane</keyword>
<feature type="domain" description="Plastocyanin-like" evidence="9">
    <location>
        <begin position="355"/>
        <end position="486"/>
    </location>
</feature>
<keyword evidence="3 7" id="KW-0732">Signal</keyword>
<dbReference type="OrthoDB" id="2121828at2759"/>
<dbReference type="GO" id="GO:0006811">
    <property type="term" value="P:monoatomic ion transport"/>
    <property type="evidence" value="ECO:0007669"/>
    <property type="project" value="InterPro"/>
</dbReference>
<dbReference type="GO" id="GO:0016491">
    <property type="term" value="F:oxidoreductase activity"/>
    <property type="evidence" value="ECO:0007669"/>
    <property type="project" value="UniProtKB-KW"/>
</dbReference>
<keyword evidence="2" id="KW-0479">Metal-binding</keyword>
<evidence type="ECO:0000256" key="7">
    <source>
        <dbReference type="SAM" id="SignalP"/>
    </source>
</evidence>
<protein>
    <submittedName>
        <fullName evidence="11">Iron transport multicopper oxidase fio1</fullName>
    </submittedName>
</protein>
<evidence type="ECO:0000256" key="2">
    <source>
        <dbReference type="ARBA" id="ARBA00022723"/>
    </source>
</evidence>
<sequence>MRSLLSILGVLELVSSATIELNWDIGYVNANPDGLFTRRVIGVNGKWPIDPIIGSIGDRVIVHAHNSLDVKTSLHGHGLPFKNTQIYDGAVSVNHCGIPPGYNYTYTLDLPESGTYWFHSHSMGQYPDGLRTPLLVKDETEPVFYKYSDDFLLTLSDWYHTPASVLMETMIGPLNPGGSEPTPESGILNDGRGGEFRVTPGETYRIRLINTSTMAVWHVSVDEHDMTLIEVDGVHIQPKKLNSIELSPAQRASFLITAKDTADMNYYIHAQMDPDYFDVVPDTLQLDYTASLLYNDGTTFAPASKHSWDTVSDLDLVPLHELPYQEPEETHVLVSDIMQMDDGSARGLINGVTFVPPKVPTILSMLTTGDLATNPEIYGPQSNPVVLGLNKTVRVVIANKHLDAHPFHVHGHKFQVLALDEGEYDPSKPVSAHLTQNPSRRDTVNVPGFGHAVIQFYTDNPGAWPVHCHNNWHMMFGMMAVFIEAPLQLQKTLAFPFDTHNDICGAAGFMMSGNAAGNEGLDLTGAPYGPRMIDYGFHAKGIIALVFCIISAILGTASIIYYSRALIKAFDAQQAEQRSLLVTGDSDELSEDES</sequence>
<feature type="signal peptide" evidence="7">
    <location>
        <begin position="1"/>
        <end position="16"/>
    </location>
</feature>
<keyword evidence="4" id="KW-0560">Oxidoreductase</keyword>
<dbReference type="InterPro" id="IPR033138">
    <property type="entry name" value="Cu_oxidase_CS"/>
</dbReference>
<dbReference type="InterPro" id="IPR045087">
    <property type="entry name" value="Cu-oxidase_fam"/>
</dbReference>
<evidence type="ECO:0000313" key="12">
    <source>
        <dbReference type="Proteomes" id="UP000188320"/>
    </source>
</evidence>
<dbReference type="PROSITE" id="PS00080">
    <property type="entry name" value="MULTICOPPER_OXIDASE2"/>
    <property type="match status" value="1"/>
</dbReference>
<feature type="transmembrane region" description="Helical" evidence="6">
    <location>
        <begin position="541"/>
        <end position="562"/>
    </location>
</feature>
<evidence type="ECO:0000256" key="4">
    <source>
        <dbReference type="ARBA" id="ARBA00023002"/>
    </source>
</evidence>
<dbReference type="GO" id="GO:0005507">
    <property type="term" value="F:copper ion binding"/>
    <property type="evidence" value="ECO:0007669"/>
    <property type="project" value="InterPro"/>
</dbReference>
<keyword evidence="12" id="KW-1185">Reference proteome</keyword>
<feature type="domain" description="Plastocyanin-like" evidence="8">
    <location>
        <begin position="150"/>
        <end position="276"/>
    </location>
</feature>
<comment type="caution">
    <text evidence="11">The sequence shown here is derived from an EMBL/GenBank/DDBJ whole genome shotgun (WGS) entry which is preliminary data.</text>
</comment>
<keyword evidence="5" id="KW-0186">Copper</keyword>
<dbReference type="Pfam" id="PF07732">
    <property type="entry name" value="Cu-oxidase_3"/>
    <property type="match status" value="1"/>
</dbReference>
<organism evidence="11 12">
    <name type="scientific">Zancudomyces culisetae</name>
    <name type="common">Gut fungus</name>
    <name type="synonym">Smittium culisetae</name>
    <dbReference type="NCBI Taxonomy" id="1213189"/>
    <lineage>
        <taxon>Eukaryota</taxon>
        <taxon>Fungi</taxon>
        <taxon>Fungi incertae sedis</taxon>
        <taxon>Zoopagomycota</taxon>
        <taxon>Kickxellomycotina</taxon>
        <taxon>Harpellomycetes</taxon>
        <taxon>Harpellales</taxon>
        <taxon>Legeriomycetaceae</taxon>
        <taxon>Zancudomyces</taxon>
    </lineage>
</organism>
<dbReference type="Proteomes" id="UP000188320">
    <property type="component" value="Unassembled WGS sequence"/>
</dbReference>
<evidence type="ECO:0000259" key="9">
    <source>
        <dbReference type="Pfam" id="PF07731"/>
    </source>
</evidence>
<evidence type="ECO:0000256" key="3">
    <source>
        <dbReference type="ARBA" id="ARBA00022729"/>
    </source>
</evidence>
<proteinExistence type="inferred from homology"/>
<name>A0A1R1PMJ7_ZANCU</name>
<gene>
    <name evidence="11" type="ORF">AX774_g4354</name>
</gene>
<dbReference type="PANTHER" id="PTHR11709:SF361">
    <property type="entry name" value="IRON TRANSPORT MULTICOPPER OXIDASE FET3"/>
    <property type="match status" value="1"/>
</dbReference>
<evidence type="ECO:0000259" key="8">
    <source>
        <dbReference type="Pfam" id="PF00394"/>
    </source>
</evidence>
<comment type="similarity">
    <text evidence="1">Belongs to the multicopper oxidase family.</text>
</comment>
<reference evidence="12" key="1">
    <citation type="submission" date="2017-01" db="EMBL/GenBank/DDBJ databases">
        <authorList>
            <person name="Wang Y."/>
            <person name="White M."/>
            <person name="Kvist S."/>
            <person name="Moncalvo J.-M."/>
        </authorList>
    </citation>
    <scope>NUCLEOTIDE SEQUENCE [LARGE SCALE GENOMIC DNA]</scope>
    <source>
        <strain evidence="12">COL-18-3</strain>
    </source>
</reference>
<dbReference type="PANTHER" id="PTHR11709">
    <property type="entry name" value="MULTI-COPPER OXIDASE"/>
    <property type="match status" value="1"/>
</dbReference>
<evidence type="ECO:0000256" key="5">
    <source>
        <dbReference type="ARBA" id="ARBA00023008"/>
    </source>
</evidence>
<dbReference type="InterPro" id="IPR011706">
    <property type="entry name" value="Cu-oxidase_C"/>
</dbReference>
<dbReference type="CDD" id="cd13877">
    <property type="entry name" value="CuRO_2_Fet3p_like"/>
    <property type="match status" value="1"/>
</dbReference>
<dbReference type="EMBL" id="LSSK01000725">
    <property type="protein sequence ID" value="OMH82176.1"/>
    <property type="molecule type" value="Genomic_DNA"/>
</dbReference>
<dbReference type="Pfam" id="PF07731">
    <property type="entry name" value="Cu-oxidase_2"/>
    <property type="match status" value="1"/>
</dbReference>
<feature type="chain" id="PRO_5012661216" evidence="7">
    <location>
        <begin position="17"/>
        <end position="594"/>
    </location>
</feature>
<evidence type="ECO:0000259" key="10">
    <source>
        <dbReference type="Pfam" id="PF07732"/>
    </source>
</evidence>
<dbReference type="AlphaFoldDB" id="A0A1R1PMJ7"/>
<dbReference type="Pfam" id="PF00394">
    <property type="entry name" value="Cu-oxidase"/>
    <property type="match status" value="1"/>
</dbReference>
<evidence type="ECO:0000313" key="11">
    <source>
        <dbReference type="EMBL" id="OMH82176.1"/>
    </source>
</evidence>
<dbReference type="SUPFAM" id="SSF49503">
    <property type="entry name" value="Cupredoxins"/>
    <property type="match status" value="3"/>
</dbReference>
<dbReference type="InterPro" id="IPR002355">
    <property type="entry name" value="Cu_oxidase_Cu_BS"/>
</dbReference>
<keyword evidence="6" id="KW-1133">Transmembrane helix</keyword>